<feature type="domain" description="Exonuclease" evidence="6">
    <location>
        <begin position="400"/>
        <end position="555"/>
    </location>
</feature>
<evidence type="ECO:0000256" key="5">
    <source>
        <dbReference type="SAM" id="MobiDB-lite"/>
    </source>
</evidence>
<accession>A0A7S0DMK6</accession>
<feature type="region of interest" description="Disordered" evidence="5">
    <location>
        <begin position="168"/>
        <end position="282"/>
    </location>
</feature>
<feature type="region of interest" description="Disordered" evidence="5">
    <location>
        <begin position="584"/>
        <end position="605"/>
    </location>
</feature>
<dbReference type="InterPro" id="IPR047021">
    <property type="entry name" value="REXO1/3/4-like"/>
</dbReference>
<feature type="compositionally biased region" description="Basic residues" evidence="5">
    <location>
        <begin position="239"/>
        <end position="251"/>
    </location>
</feature>
<protein>
    <recommendedName>
        <fullName evidence="6">Exonuclease domain-containing protein</fullName>
    </recommendedName>
</protein>
<keyword evidence="1" id="KW-0698">rRNA processing</keyword>
<keyword evidence="2" id="KW-0540">Nuclease</keyword>
<comment type="function">
    <text evidence="4">Exoribonuclease involved in ribosome biosynthesis. Involved in the processing of ITS1, the internal transcribed spacer localized between the 18S and 5.8S rRNAs.</text>
</comment>
<dbReference type="GO" id="GO:0005634">
    <property type="term" value="C:nucleus"/>
    <property type="evidence" value="ECO:0007669"/>
    <property type="project" value="TreeGrafter"/>
</dbReference>
<organism evidence="7">
    <name type="scientific">Amorphochlora amoebiformis</name>
    <dbReference type="NCBI Taxonomy" id="1561963"/>
    <lineage>
        <taxon>Eukaryota</taxon>
        <taxon>Sar</taxon>
        <taxon>Rhizaria</taxon>
        <taxon>Cercozoa</taxon>
        <taxon>Chlorarachniophyceae</taxon>
        <taxon>Amorphochlora</taxon>
    </lineage>
</organism>
<dbReference type="InterPro" id="IPR012337">
    <property type="entry name" value="RNaseH-like_sf"/>
</dbReference>
<feature type="compositionally biased region" description="Polar residues" evidence="5">
    <location>
        <begin position="333"/>
        <end position="355"/>
    </location>
</feature>
<dbReference type="SUPFAM" id="SSF53098">
    <property type="entry name" value="Ribonuclease H-like"/>
    <property type="match status" value="1"/>
</dbReference>
<dbReference type="InterPro" id="IPR036397">
    <property type="entry name" value="RNaseH_sf"/>
</dbReference>
<dbReference type="AlphaFoldDB" id="A0A7S0DMK6"/>
<dbReference type="PANTHER" id="PTHR12801">
    <property type="entry name" value="RNA EXONUCLEASE REXO1 / RECO3 FAMILY MEMBER-RELATED"/>
    <property type="match status" value="1"/>
</dbReference>
<evidence type="ECO:0000259" key="6">
    <source>
        <dbReference type="SMART" id="SM00479"/>
    </source>
</evidence>
<evidence type="ECO:0000256" key="3">
    <source>
        <dbReference type="ARBA" id="ARBA00022801"/>
    </source>
</evidence>
<dbReference type="PANTHER" id="PTHR12801:SF45">
    <property type="entry name" value="RNA EXONUCLEASE 4"/>
    <property type="match status" value="1"/>
</dbReference>
<feature type="compositionally biased region" description="Pro residues" evidence="5">
    <location>
        <begin position="207"/>
        <end position="221"/>
    </location>
</feature>
<evidence type="ECO:0000256" key="2">
    <source>
        <dbReference type="ARBA" id="ARBA00022722"/>
    </source>
</evidence>
<dbReference type="Gene3D" id="3.30.420.10">
    <property type="entry name" value="Ribonuclease H-like superfamily/Ribonuclease H"/>
    <property type="match status" value="1"/>
</dbReference>
<proteinExistence type="predicted"/>
<feature type="compositionally biased region" description="Polar residues" evidence="5">
    <location>
        <begin position="181"/>
        <end position="195"/>
    </location>
</feature>
<keyword evidence="3" id="KW-0378">Hydrolase</keyword>
<name>A0A7S0DMK6_9EUKA</name>
<sequence>MDPLLGRAVSSGGDINMRSSDLELIHKKINGFGLQCRQQQIEIHELRCSVRKYKTMLDNMQDEIRMIRQILDKKWMASPRSGRAGDGGYYNDKEGGKQRWRGGDTAITHEEIVELACTVLRRYPGGMAIAKLGTLMHKEANNHALPSILKERYGGLKKFLQGQQDKCVMGNDHPYNPHVTLRSNLLGQPPQNYSIQAPRGGDVRTNTPPPSSSPGSVPPNTPGNVGALGEGILDPNFRRAARRRRTKKRGSVHSPPPQVSPRDLIISGHPHPHPGAPAQSPAAGLLHNTQLLKHGQTGVASSHPIGGGRPHGGGLSWSGVVSAPGTPLAANSGVWTGTAETTRPNEMSAPNSSRTPEAGIRTRSSSLFTSAISTRLRTNVLKSAYIIRLPPYTGGSKLTRIVALCCGFVEVGVKGGDSMQKIARAVVVNLYGHVLFDEFVRPIGEIIEFNTKLSGVRSDDMKRATSLPSCRQKLHSLLTNRIVVSYNIDRLTRELKLPIPKHLARDTRVLCSGSRVSLPKLAEDRLGLSVSARSPTEDARAAMAIYWSAKEEMERIAGGATPTGNSGHTMSSTIVTPAGSAIAMDGGGSREGAEAAEAGSGDKGI</sequence>
<dbReference type="InterPro" id="IPR013520">
    <property type="entry name" value="Ribonucl_H"/>
</dbReference>
<feature type="compositionally biased region" description="Gly residues" evidence="5">
    <location>
        <begin position="305"/>
        <end position="316"/>
    </location>
</feature>
<evidence type="ECO:0000313" key="7">
    <source>
        <dbReference type="EMBL" id="CAD8459720.1"/>
    </source>
</evidence>
<evidence type="ECO:0000256" key="1">
    <source>
        <dbReference type="ARBA" id="ARBA00022552"/>
    </source>
</evidence>
<dbReference type="GO" id="GO:0006364">
    <property type="term" value="P:rRNA processing"/>
    <property type="evidence" value="ECO:0007669"/>
    <property type="project" value="UniProtKB-KW"/>
</dbReference>
<dbReference type="GO" id="GO:0003676">
    <property type="term" value="F:nucleic acid binding"/>
    <property type="evidence" value="ECO:0007669"/>
    <property type="project" value="InterPro"/>
</dbReference>
<gene>
    <name evidence="7" type="ORF">LAMO00422_LOCUS18678</name>
</gene>
<dbReference type="GO" id="GO:0004527">
    <property type="term" value="F:exonuclease activity"/>
    <property type="evidence" value="ECO:0007669"/>
    <property type="project" value="InterPro"/>
</dbReference>
<reference evidence="7" key="1">
    <citation type="submission" date="2021-01" db="EMBL/GenBank/DDBJ databases">
        <authorList>
            <person name="Corre E."/>
            <person name="Pelletier E."/>
            <person name="Niang G."/>
            <person name="Scheremetjew M."/>
            <person name="Finn R."/>
            <person name="Kale V."/>
            <person name="Holt S."/>
            <person name="Cochrane G."/>
            <person name="Meng A."/>
            <person name="Brown T."/>
            <person name="Cohen L."/>
        </authorList>
    </citation>
    <scope>NUCLEOTIDE SEQUENCE</scope>
    <source>
        <strain evidence="7">CCMP2058</strain>
    </source>
</reference>
<feature type="region of interest" description="Disordered" evidence="5">
    <location>
        <begin position="295"/>
        <end position="362"/>
    </location>
</feature>
<dbReference type="SMART" id="SM00479">
    <property type="entry name" value="EXOIII"/>
    <property type="match status" value="1"/>
</dbReference>
<dbReference type="EMBL" id="HBEM01027409">
    <property type="protein sequence ID" value="CAD8459720.1"/>
    <property type="molecule type" value="Transcribed_RNA"/>
</dbReference>
<evidence type="ECO:0000256" key="4">
    <source>
        <dbReference type="ARBA" id="ARBA00025599"/>
    </source>
</evidence>